<evidence type="ECO:0000313" key="3">
    <source>
        <dbReference type="Proteomes" id="UP001597182"/>
    </source>
</evidence>
<sequence length="628" mass="65890">MLDVGPSSSLGVDAHLAAFVDRLAGDAATGPADAARRRIHASITAGAVPPGLRRLAEALAADAEGMPRPRHPVEDADSVAGALRTNSLVVLDDFDVDAVVGALAALLRDGRRVAVTAADRADLTALRDALTPAIVRCCADALPSLSAAEQRELRRLLATASPERRARRGTQLPPADRFPPVDDVATLVARATGTSAADQGLLGGLLSGMDAGRRAAVVDVARTVDAALAALGPRIPGEWSWTLLRNLVHNTYAGVFDALLEQVGQALAESRHVQAAPPVAVLGGLPPHAPDTLRRYAEFLRAGGRNRSYFRNPAQRDVQPVLRQLRVGDAVPETPEQIEVALRHLELADRLRDIDAACRQAGVPAPRSAADLVDLDAALRRVGTAARAVGTLRHDVLFIHPNSPVSVPDLDSAQQVTAAILDYDAHGSADEAARRLEAMVGELARLIPVTRMAPEHTRAVEALRANDVTGYAAALDDLAAARSIAAAENRCAELTERLRRELPRVAEAWEAASADRQGGFGLAWFVEADRLLENLPEADTVDVVLLLGAAEVGVDRLLLTAVAPRLAAVVAPGVRPAEGPTLLSVVQRASALVVAGRPEPSAPAARVVRLSDAARARAAAGSARQDPA</sequence>
<feature type="region of interest" description="Disordered" evidence="1">
    <location>
        <begin position="158"/>
        <end position="179"/>
    </location>
</feature>
<name>A0ABW3VJQ8_9PSEU</name>
<dbReference type="Proteomes" id="UP001597182">
    <property type="component" value="Unassembled WGS sequence"/>
</dbReference>
<proteinExistence type="predicted"/>
<keyword evidence="3" id="KW-1185">Reference proteome</keyword>
<evidence type="ECO:0000313" key="2">
    <source>
        <dbReference type="EMBL" id="MFD1234289.1"/>
    </source>
</evidence>
<reference evidence="3" key="1">
    <citation type="journal article" date="2019" name="Int. J. Syst. Evol. Microbiol.">
        <title>The Global Catalogue of Microorganisms (GCM) 10K type strain sequencing project: providing services to taxonomists for standard genome sequencing and annotation.</title>
        <authorList>
            <consortium name="The Broad Institute Genomics Platform"/>
            <consortium name="The Broad Institute Genome Sequencing Center for Infectious Disease"/>
            <person name="Wu L."/>
            <person name="Ma J."/>
        </authorList>
    </citation>
    <scope>NUCLEOTIDE SEQUENCE [LARGE SCALE GENOMIC DNA]</scope>
    <source>
        <strain evidence="3">CCUG 49018</strain>
    </source>
</reference>
<organism evidence="2 3">
    <name type="scientific">Pseudonocardia benzenivorans</name>
    <dbReference type="NCBI Taxonomy" id="228005"/>
    <lineage>
        <taxon>Bacteria</taxon>
        <taxon>Bacillati</taxon>
        <taxon>Actinomycetota</taxon>
        <taxon>Actinomycetes</taxon>
        <taxon>Pseudonocardiales</taxon>
        <taxon>Pseudonocardiaceae</taxon>
        <taxon>Pseudonocardia</taxon>
    </lineage>
</organism>
<protein>
    <submittedName>
        <fullName evidence="2">Uncharacterized protein</fullName>
    </submittedName>
</protein>
<accession>A0ABW3VJQ8</accession>
<comment type="caution">
    <text evidence="2">The sequence shown here is derived from an EMBL/GenBank/DDBJ whole genome shotgun (WGS) entry which is preliminary data.</text>
</comment>
<evidence type="ECO:0000256" key="1">
    <source>
        <dbReference type="SAM" id="MobiDB-lite"/>
    </source>
</evidence>
<dbReference type="RefSeq" id="WP_346091950.1">
    <property type="nucleotide sequence ID" value="NZ_BAABKS010000047.1"/>
</dbReference>
<gene>
    <name evidence="2" type="ORF">ACFQ34_13445</name>
</gene>
<dbReference type="EMBL" id="JBHTMB010000122">
    <property type="protein sequence ID" value="MFD1234289.1"/>
    <property type="molecule type" value="Genomic_DNA"/>
</dbReference>